<dbReference type="Proteomes" id="UP000226257">
    <property type="component" value="Unassembled WGS sequence"/>
</dbReference>
<evidence type="ECO:0000313" key="1">
    <source>
        <dbReference type="EMBL" id="PFV11232.1"/>
    </source>
</evidence>
<name>A0A9X7GA53_BACCE</name>
<reference evidence="1 2" key="1">
    <citation type="submission" date="2017-09" db="EMBL/GenBank/DDBJ databases">
        <title>Large-scale bioinformatics analysis of Bacillus genomes uncovers conserved roles of natural products in bacterial physiology.</title>
        <authorList>
            <consortium name="Agbiome Team Llc"/>
            <person name="Bleich R.M."/>
            <person name="Grubbs K.J."/>
            <person name="Santa Maria K.C."/>
            <person name="Allen S.E."/>
            <person name="Farag S."/>
            <person name="Shank E.A."/>
            <person name="Bowers A."/>
        </authorList>
    </citation>
    <scope>NUCLEOTIDE SEQUENCE [LARGE SCALE GENOMIC DNA]</scope>
    <source>
        <strain evidence="1 2">AFS060282</strain>
    </source>
</reference>
<dbReference type="AlphaFoldDB" id="A0A9X7GA53"/>
<gene>
    <name evidence="1" type="ORF">COK98_02880</name>
</gene>
<dbReference type="RefSeq" id="WP_098659925.1">
    <property type="nucleotide sequence ID" value="NZ_NVDQ01000007.1"/>
</dbReference>
<evidence type="ECO:0008006" key="3">
    <source>
        <dbReference type="Google" id="ProtNLM"/>
    </source>
</evidence>
<comment type="caution">
    <text evidence="1">The sequence shown here is derived from an EMBL/GenBank/DDBJ whole genome shotgun (WGS) entry which is preliminary data.</text>
</comment>
<proteinExistence type="predicted"/>
<evidence type="ECO:0000313" key="2">
    <source>
        <dbReference type="Proteomes" id="UP000226257"/>
    </source>
</evidence>
<protein>
    <recommendedName>
        <fullName evidence="3">DUF3954 domain-containing protein</fullName>
    </recommendedName>
</protein>
<sequence length="66" mass="7737">MKEIDIKISPGTRELEIDTLDINNDYVVIISNGKAKVRELPTYGEYRIITHQGKVKRMRREEGEEF</sequence>
<organism evidence="1 2">
    <name type="scientific">Bacillus cereus</name>
    <dbReference type="NCBI Taxonomy" id="1396"/>
    <lineage>
        <taxon>Bacteria</taxon>
        <taxon>Bacillati</taxon>
        <taxon>Bacillota</taxon>
        <taxon>Bacilli</taxon>
        <taxon>Bacillales</taxon>
        <taxon>Bacillaceae</taxon>
        <taxon>Bacillus</taxon>
        <taxon>Bacillus cereus group</taxon>
    </lineage>
</organism>
<accession>A0A9X7GA53</accession>
<dbReference type="Pfam" id="PF17356">
    <property type="entry name" value="PBSX_XtrA"/>
    <property type="match status" value="1"/>
</dbReference>
<dbReference type="EMBL" id="NVDQ01000007">
    <property type="protein sequence ID" value="PFV11232.1"/>
    <property type="molecule type" value="Genomic_DNA"/>
</dbReference>
<dbReference type="InterPro" id="IPR035530">
    <property type="entry name" value="PBSX_XtrA"/>
</dbReference>